<dbReference type="GO" id="GO:0003682">
    <property type="term" value="F:chromatin binding"/>
    <property type="evidence" value="ECO:0007669"/>
    <property type="project" value="UniProtKB-ARBA"/>
</dbReference>
<dbReference type="SUPFAM" id="SSF57667">
    <property type="entry name" value="beta-beta-alpha zinc fingers"/>
    <property type="match status" value="4"/>
</dbReference>
<evidence type="ECO:0000256" key="1">
    <source>
        <dbReference type="ARBA" id="ARBA00003767"/>
    </source>
</evidence>
<dbReference type="PANTHER" id="PTHR24390">
    <property type="entry name" value="ZINC FINGER PROTEIN"/>
    <property type="match status" value="1"/>
</dbReference>
<dbReference type="InterPro" id="IPR013087">
    <property type="entry name" value="Znf_C2H2_type"/>
</dbReference>
<dbReference type="GO" id="GO:0003700">
    <property type="term" value="F:DNA-binding transcription factor activity"/>
    <property type="evidence" value="ECO:0007669"/>
    <property type="project" value="TreeGrafter"/>
</dbReference>
<feature type="compositionally biased region" description="Basic and acidic residues" evidence="14">
    <location>
        <begin position="77"/>
        <end position="87"/>
    </location>
</feature>
<dbReference type="GO" id="GO:0005634">
    <property type="term" value="C:nucleus"/>
    <property type="evidence" value="ECO:0007669"/>
    <property type="project" value="UniProtKB-SubCell"/>
</dbReference>
<accession>A0A6P8Y9J2</accession>
<dbReference type="FunFam" id="3.30.160.60:FF:000097">
    <property type="entry name" value="Zinc finger protein"/>
    <property type="match status" value="1"/>
</dbReference>
<dbReference type="KEGG" id="tpal:117640679"/>
<dbReference type="FunFam" id="3.30.160.60:FF:000446">
    <property type="entry name" value="Zinc finger protein"/>
    <property type="match status" value="1"/>
</dbReference>
<keyword evidence="10" id="KW-0238">DNA-binding</keyword>
<dbReference type="RefSeq" id="XP_034233370.1">
    <property type="nucleotide sequence ID" value="XM_034377479.1"/>
</dbReference>
<dbReference type="GO" id="GO:0000978">
    <property type="term" value="F:RNA polymerase II cis-regulatory region sequence-specific DNA binding"/>
    <property type="evidence" value="ECO:0007669"/>
    <property type="project" value="TreeGrafter"/>
</dbReference>
<evidence type="ECO:0000256" key="11">
    <source>
        <dbReference type="ARBA" id="ARBA00023163"/>
    </source>
</evidence>
<feature type="domain" description="C2H2-type" evidence="15">
    <location>
        <begin position="387"/>
        <end position="414"/>
    </location>
</feature>
<keyword evidence="3" id="KW-1017">Isopeptide bond</keyword>
<comment type="subcellular location">
    <subcellularLocation>
        <location evidence="2">Nucleus</location>
    </subcellularLocation>
</comment>
<evidence type="ECO:0000256" key="10">
    <source>
        <dbReference type="ARBA" id="ARBA00023125"/>
    </source>
</evidence>
<evidence type="ECO:0000256" key="12">
    <source>
        <dbReference type="ARBA" id="ARBA00023242"/>
    </source>
</evidence>
<evidence type="ECO:0000256" key="9">
    <source>
        <dbReference type="ARBA" id="ARBA00023015"/>
    </source>
</evidence>
<dbReference type="PROSITE" id="PS50157">
    <property type="entry name" value="ZINC_FINGER_C2H2_2"/>
    <property type="match status" value="8"/>
</dbReference>
<keyword evidence="4" id="KW-0479">Metal-binding</keyword>
<proteinExistence type="predicted"/>
<comment type="function">
    <text evidence="1">May be involved in transcriptional regulation.</text>
</comment>
<feature type="region of interest" description="Disordered" evidence="14">
    <location>
        <begin position="114"/>
        <end position="149"/>
    </location>
</feature>
<dbReference type="SMART" id="SM00355">
    <property type="entry name" value="ZnF_C2H2"/>
    <property type="match status" value="9"/>
</dbReference>
<keyword evidence="12" id="KW-0539">Nucleus</keyword>
<dbReference type="GO" id="GO:0006357">
    <property type="term" value="P:regulation of transcription by RNA polymerase II"/>
    <property type="evidence" value="ECO:0007669"/>
    <property type="project" value="UniProtKB-ARBA"/>
</dbReference>
<feature type="domain" description="C2H2-type" evidence="15">
    <location>
        <begin position="415"/>
        <end position="442"/>
    </location>
</feature>
<feature type="domain" description="C2H2-type" evidence="15">
    <location>
        <begin position="359"/>
        <end position="386"/>
    </location>
</feature>
<dbReference type="Pfam" id="PF00096">
    <property type="entry name" value="zf-C2H2"/>
    <property type="match status" value="8"/>
</dbReference>
<evidence type="ECO:0000256" key="2">
    <source>
        <dbReference type="ARBA" id="ARBA00004123"/>
    </source>
</evidence>
<dbReference type="OrthoDB" id="9411774at2759"/>
<keyword evidence="5" id="KW-0677">Repeat</keyword>
<feature type="domain" description="C2H2-type" evidence="15">
    <location>
        <begin position="331"/>
        <end position="358"/>
    </location>
</feature>
<gene>
    <name evidence="17 18 19" type="primary">LOC117640679</name>
</gene>
<keyword evidence="16" id="KW-1185">Reference proteome</keyword>
<keyword evidence="9" id="KW-0805">Transcription regulation</keyword>
<feature type="domain" description="C2H2-type" evidence="15">
    <location>
        <begin position="274"/>
        <end position="301"/>
    </location>
</feature>
<feature type="compositionally biased region" description="Low complexity" evidence="14">
    <location>
        <begin position="41"/>
        <end position="51"/>
    </location>
</feature>
<dbReference type="FunFam" id="3.30.160.60:FF:000690">
    <property type="entry name" value="Zinc finger protein 354C"/>
    <property type="match status" value="1"/>
</dbReference>
<dbReference type="PROSITE" id="PS00028">
    <property type="entry name" value="ZINC_FINGER_C2H2_1"/>
    <property type="match status" value="8"/>
</dbReference>
<evidence type="ECO:0000259" key="15">
    <source>
        <dbReference type="PROSITE" id="PS50157"/>
    </source>
</evidence>
<feature type="domain" description="C2H2-type" evidence="15">
    <location>
        <begin position="93"/>
        <end position="121"/>
    </location>
</feature>
<dbReference type="Gene3D" id="3.30.160.60">
    <property type="entry name" value="Classic Zinc Finger"/>
    <property type="match status" value="8"/>
</dbReference>
<dbReference type="FunFam" id="3.30.160.60:FF:000624">
    <property type="entry name" value="zinc finger protein 697"/>
    <property type="match status" value="1"/>
</dbReference>
<name>A0A6P8Y9J2_THRPL</name>
<dbReference type="GeneID" id="117640679"/>
<evidence type="ECO:0000313" key="19">
    <source>
        <dbReference type="RefSeq" id="XP_034233370.1"/>
    </source>
</evidence>
<evidence type="ECO:0000256" key="8">
    <source>
        <dbReference type="ARBA" id="ARBA00022843"/>
    </source>
</evidence>
<protein>
    <submittedName>
        <fullName evidence="17 18">Zinc finger protein 271-like</fullName>
    </submittedName>
</protein>
<dbReference type="GO" id="GO:0008270">
    <property type="term" value="F:zinc ion binding"/>
    <property type="evidence" value="ECO:0007669"/>
    <property type="project" value="UniProtKB-KW"/>
</dbReference>
<feature type="domain" description="C2H2-type" evidence="15">
    <location>
        <begin position="302"/>
        <end position="330"/>
    </location>
</feature>
<feature type="region of interest" description="Disordered" evidence="14">
    <location>
        <begin position="38"/>
        <end position="87"/>
    </location>
</feature>
<keyword evidence="7" id="KW-0862">Zinc</keyword>
<dbReference type="FunFam" id="3.30.160.60:FF:000072">
    <property type="entry name" value="zinc finger protein 143 isoform X1"/>
    <property type="match status" value="1"/>
</dbReference>
<sequence length="482" mass="54295">MESSSQAPLPGPGAFQCAPKEEMAAAAATSHGKKYLNAYQDSSSSTSSDSSDSSDDSYVPPKKLRAFASRTTRSNRTKKEEPVRRSTDYDSMLRCLMCPKRFKRSCDLSRHVASEHSDIKSEPEEEQAEDSACDEEILGNNETKGDSASLSINENLMKERPKQANQVTCNNCDRKFRSKEALQRHVTGDRCILNSPLIPGSPINLNVSEDGNDHIDASSTEASTAAGKVADDVKIKEEDDFDDMKDSDYSVSSEESFKKEKKARPGPSKEKPIYKCEVCNKQFKLKESYTTHTRIHTGEKPFTCHMCGKQFSHSGGLSYHLRHVHMGIKEHPCDICGRKFALKAAMQDHRRIHTGERPYVCDVCGKSFKSKASLYIHSKTHTDQYPHPCEYCSKKFRWRQQLLGHLTTHTGEKKHHCKICNKGFGVRNDLTRHERIHSGQKPFKCSVCGLAFGQKRYLKNHLKSRHGILRLENVEATNESTL</sequence>
<keyword evidence="8" id="KW-0832">Ubl conjugation</keyword>
<dbReference type="GO" id="GO:0040029">
    <property type="term" value="P:epigenetic regulation of gene expression"/>
    <property type="evidence" value="ECO:0007669"/>
    <property type="project" value="UniProtKB-ARBA"/>
</dbReference>
<keyword evidence="6 13" id="KW-0863">Zinc-finger</keyword>
<organism evidence="19">
    <name type="scientific">Thrips palmi</name>
    <name type="common">Melon thrips</name>
    <dbReference type="NCBI Taxonomy" id="161013"/>
    <lineage>
        <taxon>Eukaryota</taxon>
        <taxon>Metazoa</taxon>
        <taxon>Ecdysozoa</taxon>
        <taxon>Arthropoda</taxon>
        <taxon>Hexapoda</taxon>
        <taxon>Insecta</taxon>
        <taxon>Pterygota</taxon>
        <taxon>Neoptera</taxon>
        <taxon>Paraneoptera</taxon>
        <taxon>Thysanoptera</taxon>
        <taxon>Terebrantia</taxon>
        <taxon>Thripoidea</taxon>
        <taxon>Thripidae</taxon>
        <taxon>Thrips</taxon>
    </lineage>
</organism>
<feature type="compositionally biased region" description="Polar residues" evidence="14">
    <location>
        <begin position="140"/>
        <end position="149"/>
    </location>
</feature>
<dbReference type="AlphaFoldDB" id="A0A6P8Y9J2"/>
<feature type="domain" description="C2H2-type" evidence="15">
    <location>
        <begin position="443"/>
        <end position="466"/>
    </location>
</feature>
<dbReference type="Proteomes" id="UP000515158">
    <property type="component" value="Unplaced"/>
</dbReference>
<dbReference type="FunFam" id="3.30.160.60:FF:001289">
    <property type="entry name" value="Zinc finger protein 574"/>
    <property type="match status" value="1"/>
</dbReference>
<dbReference type="GO" id="GO:0000785">
    <property type="term" value="C:chromatin"/>
    <property type="evidence" value="ECO:0007669"/>
    <property type="project" value="UniProtKB-ARBA"/>
</dbReference>
<feature type="compositionally biased region" description="Acidic residues" evidence="14">
    <location>
        <begin position="123"/>
        <end position="137"/>
    </location>
</feature>
<keyword evidence="11" id="KW-0804">Transcription</keyword>
<evidence type="ECO:0000256" key="6">
    <source>
        <dbReference type="ARBA" id="ARBA00022771"/>
    </source>
</evidence>
<dbReference type="InterPro" id="IPR036236">
    <property type="entry name" value="Znf_C2H2_sf"/>
</dbReference>
<evidence type="ECO:0000256" key="13">
    <source>
        <dbReference type="PROSITE-ProRule" id="PRU00042"/>
    </source>
</evidence>
<evidence type="ECO:0000256" key="14">
    <source>
        <dbReference type="SAM" id="MobiDB-lite"/>
    </source>
</evidence>
<evidence type="ECO:0000256" key="4">
    <source>
        <dbReference type="ARBA" id="ARBA00022723"/>
    </source>
</evidence>
<evidence type="ECO:0000313" key="18">
    <source>
        <dbReference type="RefSeq" id="XP_034233369.1"/>
    </source>
</evidence>
<dbReference type="PANTHER" id="PTHR24390:SF79">
    <property type="entry name" value="ASPARAGINE-RICH ZINC FINGER PROTEIN AZF1"/>
    <property type="match status" value="1"/>
</dbReference>
<dbReference type="RefSeq" id="XP_034233369.1">
    <property type="nucleotide sequence ID" value="XM_034377478.1"/>
</dbReference>
<evidence type="ECO:0000313" key="17">
    <source>
        <dbReference type="RefSeq" id="XP_034233368.1"/>
    </source>
</evidence>
<feature type="region of interest" description="Disordered" evidence="14">
    <location>
        <begin position="208"/>
        <end position="269"/>
    </location>
</feature>
<evidence type="ECO:0000256" key="7">
    <source>
        <dbReference type="ARBA" id="ARBA00022833"/>
    </source>
</evidence>
<dbReference type="RefSeq" id="XP_034233368.1">
    <property type="nucleotide sequence ID" value="XM_034377477.1"/>
</dbReference>
<evidence type="ECO:0000256" key="3">
    <source>
        <dbReference type="ARBA" id="ARBA00022499"/>
    </source>
</evidence>
<evidence type="ECO:0000313" key="16">
    <source>
        <dbReference type="Proteomes" id="UP000515158"/>
    </source>
</evidence>
<reference evidence="17 18" key="1">
    <citation type="submission" date="2025-04" db="UniProtKB">
        <authorList>
            <consortium name="RefSeq"/>
        </authorList>
    </citation>
    <scope>IDENTIFICATION</scope>
    <source>
        <tissue evidence="17 18">Total insect</tissue>
    </source>
</reference>
<evidence type="ECO:0000256" key="5">
    <source>
        <dbReference type="ARBA" id="ARBA00022737"/>
    </source>
</evidence>